<feature type="signal peptide" evidence="1">
    <location>
        <begin position="1"/>
        <end position="34"/>
    </location>
</feature>
<evidence type="ECO:0000313" key="4">
    <source>
        <dbReference type="Proteomes" id="UP000447355"/>
    </source>
</evidence>
<evidence type="ECO:0000259" key="2">
    <source>
        <dbReference type="Pfam" id="PF07007"/>
    </source>
</evidence>
<organism evidence="3 4">
    <name type="scientific">Duganella vulcania</name>
    <dbReference type="NCBI Taxonomy" id="2692166"/>
    <lineage>
        <taxon>Bacteria</taxon>
        <taxon>Pseudomonadati</taxon>
        <taxon>Pseudomonadota</taxon>
        <taxon>Betaproteobacteria</taxon>
        <taxon>Burkholderiales</taxon>
        <taxon>Oxalobacteraceae</taxon>
        <taxon>Telluria group</taxon>
        <taxon>Duganella</taxon>
    </lineage>
</organism>
<protein>
    <submittedName>
        <fullName evidence="3">DUF1311 domain-containing protein</fullName>
    </submittedName>
</protein>
<evidence type="ECO:0000256" key="1">
    <source>
        <dbReference type="SAM" id="SignalP"/>
    </source>
</evidence>
<dbReference type="Proteomes" id="UP000447355">
    <property type="component" value="Unassembled WGS sequence"/>
</dbReference>
<evidence type="ECO:0000313" key="3">
    <source>
        <dbReference type="EMBL" id="MYM93996.1"/>
    </source>
</evidence>
<dbReference type="AlphaFoldDB" id="A0A845GKV9"/>
<dbReference type="EMBL" id="WWCX01000010">
    <property type="protein sequence ID" value="MYM93996.1"/>
    <property type="molecule type" value="Genomic_DNA"/>
</dbReference>
<accession>A0A845GKV9</accession>
<dbReference type="InterPro" id="IPR009739">
    <property type="entry name" value="LprI-like_N"/>
</dbReference>
<reference evidence="3" key="1">
    <citation type="submission" date="2019-12" db="EMBL/GenBank/DDBJ databases">
        <title>Novel species isolated from a subtropical stream in China.</title>
        <authorList>
            <person name="Lu H."/>
        </authorList>
    </citation>
    <scope>NUCLEOTIDE SEQUENCE [LARGE SCALE GENOMIC DNA]</scope>
    <source>
        <strain evidence="3">FT81W</strain>
    </source>
</reference>
<dbReference type="Gene3D" id="1.20.1270.180">
    <property type="match status" value="1"/>
</dbReference>
<feature type="domain" description="Lysozyme inhibitor LprI-like N-terminal" evidence="2">
    <location>
        <begin position="48"/>
        <end position="137"/>
    </location>
</feature>
<dbReference type="RefSeq" id="WP_161083191.1">
    <property type="nucleotide sequence ID" value="NZ_WWCX01000010.1"/>
</dbReference>
<dbReference type="Pfam" id="PF07007">
    <property type="entry name" value="LprI"/>
    <property type="match status" value="1"/>
</dbReference>
<keyword evidence="1" id="KW-0732">Signal</keyword>
<gene>
    <name evidence="3" type="ORF">GTP90_09020</name>
</gene>
<proteinExistence type="predicted"/>
<feature type="chain" id="PRO_5032861569" evidence="1">
    <location>
        <begin position="35"/>
        <end position="147"/>
    </location>
</feature>
<sequence length="147" mass="16735">MRQTPRDVLPINHIRRASCIAMFLTSLVPGFSFGADECDKSFPDHMSEVQCINQLNKKLDDELNIAYKAALVVRPEKDQWDIRKNSEQLRKSQRAWLKFKEENCALIGGLEGGSNLSVSEFDSRCLQEETIARTKFLRRIANGEFGG</sequence>
<comment type="caution">
    <text evidence="3">The sequence shown here is derived from an EMBL/GenBank/DDBJ whole genome shotgun (WGS) entry which is preliminary data.</text>
</comment>
<name>A0A845GKV9_9BURK</name>